<accession>A0A4V3FRN8</accession>
<comment type="caution">
    <text evidence="2">The sequence shown here is derived from an EMBL/GenBank/DDBJ whole genome shotgun (WGS) entry which is preliminary data.</text>
</comment>
<keyword evidence="3" id="KW-1185">Reference proteome</keyword>
<feature type="transmembrane region" description="Helical" evidence="1">
    <location>
        <begin position="403"/>
        <end position="421"/>
    </location>
</feature>
<feature type="transmembrane region" description="Helical" evidence="1">
    <location>
        <begin position="32"/>
        <end position="53"/>
    </location>
</feature>
<reference evidence="2 3" key="1">
    <citation type="submission" date="2019-03" db="EMBL/GenBank/DDBJ databases">
        <title>Genomic Encyclopedia of Archaeal and Bacterial Type Strains, Phase II (KMG-II): from individual species to whole genera.</title>
        <authorList>
            <person name="Goeker M."/>
        </authorList>
    </citation>
    <scope>NUCLEOTIDE SEQUENCE [LARGE SCALE GENOMIC DNA]</scope>
    <source>
        <strain evidence="2 3">DSM 45499</strain>
    </source>
</reference>
<feature type="transmembrane region" description="Helical" evidence="1">
    <location>
        <begin position="151"/>
        <end position="178"/>
    </location>
</feature>
<organism evidence="2 3">
    <name type="scientific">Actinophytocola oryzae</name>
    <dbReference type="NCBI Taxonomy" id="502181"/>
    <lineage>
        <taxon>Bacteria</taxon>
        <taxon>Bacillati</taxon>
        <taxon>Actinomycetota</taxon>
        <taxon>Actinomycetes</taxon>
        <taxon>Pseudonocardiales</taxon>
        <taxon>Pseudonocardiaceae</taxon>
    </lineage>
</organism>
<keyword evidence="1" id="KW-0472">Membrane</keyword>
<dbReference type="Proteomes" id="UP000294927">
    <property type="component" value="Unassembled WGS sequence"/>
</dbReference>
<feature type="transmembrane region" description="Helical" evidence="1">
    <location>
        <begin position="316"/>
        <end position="336"/>
    </location>
</feature>
<feature type="transmembrane region" description="Helical" evidence="1">
    <location>
        <begin position="190"/>
        <end position="223"/>
    </location>
</feature>
<keyword evidence="1" id="KW-1133">Transmembrane helix</keyword>
<feature type="transmembrane region" description="Helical" evidence="1">
    <location>
        <begin position="243"/>
        <end position="267"/>
    </location>
</feature>
<proteinExistence type="predicted"/>
<evidence type="ECO:0008006" key="4">
    <source>
        <dbReference type="Google" id="ProtNLM"/>
    </source>
</evidence>
<dbReference type="EMBL" id="SOCP01000014">
    <property type="protein sequence ID" value="TDV44211.1"/>
    <property type="molecule type" value="Genomic_DNA"/>
</dbReference>
<protein>
    <recommendedName>
        <fullName evidence="4">Integral membrane protein</fullName>
    </recommendedName>
</protein>
<feature type="transmembrane region" description="Helical" evidence="1">
    <location>
        <begin position="65"/>
        <end position="84"/>
    </location>
</feature>
<evidence type="ECO:0000313" key="2">
    <source>
        <dbReference type="EMBL" id="TDV44211.1"/>
    </source>
</evidence>
<feature type="transmembrane region" description="Helical" evidence="1">
    <location>
        <begin position="379"/>
        <end position="396"/>
    </location>
</feature>
<sequence length="422" mass="44298">MCVVAAAMVVGWQLKHDSVAIFLPFPPLVASWLPHVGPGTVFAPVVAAVCVLYGPTFATRARWPVLLAAAWGMSVAWTTSLALVDGFHTGIAGRLTTYPEYLHDVPLVGDISAMLRDFTGHILVDQPRHWTVHVGAHPPGAFLVFLGLDRIGLSGGAAAGMFCVLVGASACVAVAVTLRALSGETLARTVLPFGVLFPGAVWVGVSADGLFAAVLAWGLALFVVGATNRGVWAAVPALCGGMLLGYTLYLSYGLVLGGLLAVAAVVATRRWWPTLFGVLGAGLVVAAFTAAGFWWFTGFELTKTLYAGSVARTRPYSYFVWANIAALLFALGPATVAGLRRLAVTRRALGWGAGLLVAAALVAVLAADVSGLSKAEVERIWLPFAVWMVVACGSLPRAQHRGWLIAQVVLALLVNHLVLTVW</sequence>
<evidence type="ECO:0000313" key="3">
    <source>
        <dbReference type="Proteomes" id="UP000294927"/>
    </source>
</evidence>
<gene>
    <name evidence="2" type="ORF">CLV71_114120</name>
</gene>
<dbReference type="AlphaFoldDB" id="A0A4V3FRN8"/>
<feature type="transmembrane region" description="Helical" evidence="1">
    <location>
        <begin position="274"/>
        <end position="296"/>
    </location>
</feature>
<keyword evidence="1" id="KW-0812">Transmembrane</keyword>
<evidence type="ECO:0000256" key="1">
    <source>
        <dbReference type="SAM" id="Phobius"/>
    </source>
</evidence>
<feature type="transmembrane region" description="Helical" evidence="1">
    <location>
        <begin position="348"/>
        <end position="367"/>
    </location>
</feature>
<name>A0A4V3FRN8_9PSEU</name>